<feature type="region of interest" description="Disordered" evidence="5">
    <location>
        <begin position="103"/>
        <end position="176"/>
    </location>
</feature>
<dbReference type="PANTHER" id="PTHR46117">
    <property type="entry name" value="FI24210P1"/>
    <property type="match status" value="1"/>
</dbReference>
<dbReference type="SMART" id="SM00353">
    <property type="entry name" value="HLH"/>
    <property type="match status" value="1"/>
</dbReference>
<evidence type="ECO:0000256" key="1">
    <source>
        <dbReference type="ARBA" id="ARBA00004123"/>
    </source>
</evidence>
<dbReference type="GO" id="GO:0000978">
    <property type="term" value="F:RNA polymerase II cis-regulatory region sequence-specific DNA binding"/>
    <property type="evidence" value="ECO:0007669"/>
    <property type="project" value="TreeGrafter"/>
</dbReference>
<dbReference type="InterPro" id="IPR051732">
    <property type="entry name" value="USF"/>
</dbReference>
<comment type="subcellular location">
    <subcellularLocation>
        <location evidence="1">Nucleus</location>
    </subcellularLocation>
</comment>
<keyword evidence="8" id="KW-1185">Reference proteome</keyword>
<feature type="compositionally biased region" description="Low complexity" evidence="5">
    <location>
        <begin position="115"/>
        <end position="139"/>
    </location>
</feature>
<gene>
    <name evidence="7" type="ORF">I303_102253</name>
</gene>
<feature type="region of interest" description="Disordered" evidence="5">
    <location>
        <begin position="300"/>
        <end position="329"/>
    </location>
</feature>
<feature type="domain" description="BHLH" evidence="6">
    <location>
        <begin position="259"/>
        <end position="353"/>
    </location>
</feature>
<dbReference type="Pfam" id="PF00010">
    <property type="entry name" value="HLH"/>
    <property type="match status" value="1"/>
</dbReference>
<dbReference type="GeneID" id="28965307"/>
<dbReference type="InterPro" id="IPR011598">
    <property type="entry name" value="bHLH_dom"/>
</dbReference>
<dbReference type="RefSeq" id="XP_065824578.1">
    <property type="nucleotide sequence ID" value="XM_065968506.1"/>
</dbReference>
<dbReference type="EMBL" id="CP144531">
    <property type="protein sequence ID" value="WWC59691.1"/>
    <property type="molecule type" value="Genomic_DNA"/>
</dbReference>
<feature type="region of interest" description="Disordered" evidence="5">
    <location>
        <begin position="470"/>
        <end position="498"/>
    </location>
</feature>
<name>A0AAJ8MEW0_9TREE</name>
<reference evidence="7" key="1">
    <citation type="submission" date="2013-07" db="EMBL/GenBank/DDBJ databases">
        <authorList>
            <consortium name="The Broad Institute Genome Sequencing Platform"/>
            <person name="Cuomo C."/>
            <person name="Litvintseva A."/>
            <person name="Chen Y."/>
            <person name="Heitman J."/>
            <person name="Sun S."/>
            <person name="Springer D."/>
            <person name="Dromer F."/>
            <person name="Young S.K."/>
            <person name="Zeng Q."/>
            <person name="Gargeya S."/>
            <person name="Fitzgerald M."/>
            <person name="Abouelleil A."/>
            <person name="Alvarado L."/>
            <person name="Berlin A.M."/>
            <person name="Chapman S.B."/>
            <person name="Dewar J."/>
            <person name="Goldberg J."/>
            <person name="Griggs A."/>
            <person name="Gujja S."/>
            <person name="Hansen M."/>
            <person name="Howarth C."/>
            <person name="Imamovic A."/>
            <person name="Larimer J."/>
            <person name="McCowan C."/>
            <person name="Murphy C."/>
            <person name="Pearson M."/>
            <person name="Priest M."/>
            <person name="Roberts A."/>
            <person name="Saif S."/>
            <person name="Shea T."/>
            <person name="Sykes S."/>
            <person name="Wortman J."/>
            <person name="Nusbaum C."/>
            <person name="Birren B."/>
        </authorList>
    </citation>
    <scope>NUCLEOTIDE SEQUENCE</scope>
    <source>
        <strain evidence="7">CBS 10117</strain>
    </source>
</reference>
<dbReference type="PANTHER" id="PTHR46117:SF3">
    <property type="entry name" value="FI24210P1"/>
    <property type="match status" value="1"/>
</dbReference>
<dbReference type="Gene3D" id="4.10.280.10">
    <property type="entry name" value="Helix-loop-helix DNA-binding domain"/>
    <property type="match status" value="1"/>
</dbReference>
<evidence type="ECO:0000313" key="7">
    <source>
        <dbReference type="EMBL" id="WWC59691.1"/>
    </source>
</evidence>
<keyword evidence="4" id="KW-0539">Nucleus</keyword>
<dbReference type="SUPFAM" id="SSF47459">
    <property type="entry name" value="HLH, helix-loop-helix DNA-binding domain"/>
    <property type="match status" value="1"/>
</dbReference>
<dbReference type="Proteomes" id="UP000078595">
    <property type="component" value="Chromosome 2"/>
</dbReference>
<dbReference type="KEGG" id="kdj:28965307"/>
<accession>A0AAJ8MEW0</accession>
<organism evidence="7 8">
    <name type="scientific">Kwoniella dejecticola CBS 10117</name>
    <dbReference type="NCBI Taxonomy" id="1296121"/>
    <lineage>
        <taxon>Eukaryota</taxon>
        <taxon>Fungi</taxon>
        <taxon>Dikarya</taxon>
        <taxon>Basidiomycota</taxon>
        <taxon>Agaricomycotina</taxon>
        <taxon>Tremellomycetes</taxon>
        <taxon>Tremellales</taxon>
        <taxon>Cryptococcaceae</taxon>
        <taxon>Kwoniella</taxon>
    </lineage>
</organism>
<evidence type="ECO:0000256" key="4">
    <source>
        <dbReference type="ARBA" id="ARBA00023242"/>
    </source>
</evidence>
<evidence type="ECO:0000256" key="3">
    <source>
        <dbReference type="ARBA" id="ARBA00023163"/>
    </source>
</evidence>
<evidence type="ECO:0000313" key="8">
    <source>
        <dbReference type="Proteomes" id="UP000078595"/>
    </source>
</evidence>
<feature type="compositionally biased region" description="Low complexity" evidence="5">
    <location>
        <begin position="478"/>
        <end position="494"/>
    </location>
</feature>
<reference evidence="7" key="2">
    <citation type="submission" date="2024-02" db="EMBL/GenBank/DDBJ databases">
        <title>Comparative genomics of Cryptococcus and Kwoniella reveals pathogenesis evolution and contrasting modes of karyotype evolution via chromosome fusion or intercentromeric recombination.</title>
        <authorList>
            <person name="Coelho M.A."/>
            <person name="David-Palma M."/>
            <person name="Shea T."/>
            <person name="Bowers K."/>
            <person name="McGinley-Smith S."/>
            <person name="Mohammad A.W."/>
            <person name="Gnirke A."/>
            <person name="Yurkov A.M."/>
            <person name="Nowrousian M."/>
            <person name="Sun S."/>
            <person name="Cuomo C.A."/>
            <person name="Heitman J."/>
        </authorList>
    </citation>
    <scope>NUCLEOTIDE SEQUENCE</scope>
    <source>
        <strain evidence="7">CBS 10117</strain>
    </source>
</reference>
<proteinExistence type="predicted"/>
<dbReference type="PROSITE" id="PS50888">
    <property type="entry name" value="BHLH"/>
    <property type="match status" value="1"/>
</dbReference>
<keyword evidence="3" id="KW-0804">Transcription</keyword>
<dbReference type="InterPro" id="IPR036638">
    <property type="entry name" value="HLH_DNA-bd_sf"/>
</dbReference>
<evidence type="ECO:0000259" key="6">
    <source>
        <dbReference type="PROSITE" id="PS50888"/>
    </source>
</evidence>
<keyword evidence="2" id="KW-0805">Transcription regulation</keyword>
<evidence type="ECO:0000256" key="5">
    <source>
        <dbReference type="SAM" id="MobiDB-lite"/>
    </source>
</evidence>
<dbReference type="GO" id="GO:0046983">
    <property type="term" value="F:protein dimerization activity"/>
    <property type="evidence" value="ECO:0007669"/>
    <property type="project" value="InterPro"/>
</dbReference>
<feature type="region of interest" description="Disordered" evidence="5">
    <location>
        <begin position="510"/>
        <end position="531"/>
    </location>
</feature>
<dbReference type="GO" id="GO:0000981">
    <property type="term" value="F:DNA-binding transcription factor activity, RNA polymerase II-specific"/>
    <property type="evidence" value="ECO:0007669"/>
    <property type="project" value="TreeGrafter"/>
</dbReference>
<sequence>MTTIKTEGFKIPGVDNGSNRPSMHRPFSDGSMTVETNLLTSLMSGSPHQMPMNMVSPYSFSTSLPTQTHTFDYSMSSPLSTSADRFHPAAIFNAIKFGVDNPEPPINLGNEDNQSLDQRSRSQSSSRSSHIGKAPSSRSRSARKSMNDARPPPGSIQPRGRSSLPGKPMGLGIGLDTHVEGEQTDSISPPDFGLNGNFGMSIPHNENDNVSWGSGSIPSMLPGSLGSFGETIDDAIIESPMTPAKPLHLLSDESYKKQRRRECHNQVEKRRREHINAKIEELSQLLPPAYNLPDNDEVIEDEDEEENKPQITAAGKKKKTKRAGSTTTKAAQKDAVQCKGRILSQSVQYIRDLKHLTDLQSGRIAHLENMLITYGVNTTFQPAPMPNPPSSLFWMNETNSMPNPMNQQPAFDLSGAHSLEAMRPSPEPERQFSFDHMNLDTRSWGNNMVNGNGQTHDAAHDILMTFEPSPHNTTSSTSINNVRRSSESVSSSASFDRENTEAIDMQSPTSMNMSISDMRGRQRERTIRKDSQAELQMSMSALLSQGRDESDGGMRW</sequence>
<evidence type="ECO:0000256" key="2">
    <source>
        <dbReference type="ARBA" id="ARBA00023015"/>
    </source>
</evidence>
<dbReference type="GO" id="GO:0005634">
    <property type="term" value="C:nucleus"/>
    <property type="evidence" value="ECO:0007669"/>
    <property type="project" value="UniProtKB-SubCell"/>
</dbReference>
<dbReference type="AlphaFoldDB" id="A0AAJ8MEW0"/>
<protein>
    <recommendedName>
        <fullName evidence="6">BHLH domain-containing protein</fullName>
    </recommendedName>
</protein>
<feature type="compositionally biased region" description="Basic and acidic residues" evidence="5">
    <location>
        <begin position="518"/>
        <end position="531"/>
    </location>
</feature>